<feature type="binding site" evidence="2">
    <location>
        <position position="83"/>
    </location>
    <ligand>
        <name>Fe cation</name>
        <dbReference type="ChEBI" id="CHEBI:24875"/>
    </ligand>
</feature>
<dbReference type="Pfam" id="PF05726">
    <property type="entry name" value="Pirin_C"/>
    <property type="match status" value="1"/>
</dbReference>
<keyword evidence="2" id="KW-0479">Metal-binding</keyword>
<dbReference type="EMBL" id="MPUH01001640">
    <property type="protein sequence ID" value="OMJ66763.1"/>
    <property type="molecule type" value="Genomic_DNA"/>
</dbReference>
<sequence>MNLQHLFFIGLTGLFISYYISEYTHITHTDRVLSRKFQTKNKKIDSISTRKIIGTDELQVMDPFLRFTHYKLKKSQGLLDHPHSGYDTITYILSGHLAYEDFRNNSGILSQGDTQWITTGKGLVHAEIAESETCEILQIWLSLKLDYKLCDLTYQNLLDDDIIKATNNEGVTVKILSGESLGRWSYTITRTQAYVLDAILDDKALWQTDIPAGWNCMLYILYGEVYIEDDKLKQFEAGMLSQWDTDLTVRCVGGCRVILIAGEVLDEMIVNYGQFFMPNYPMVEKASRDYKTGKDGFEGSLEWRSKFN</sequence>
<evidence type="ECO:0000256" key="2">
    <source>
        <dbReference type="PIRSR" id="PIRSR006232-1"/>
    </source>
</evidence>
<dbReference type="Pfam" id="PF02678">
    <property type="entry name" value="Pirin"/>
    <property type="match status" value="1"/>
</dbReference>
<dbReference type="PIRSF" id="PIRSF006232">
    <property type="entry name" value="Pirin"/>
    <property type="match status" value="1"/>
</dbReference>
<protein>
    <recommendedName>
        <fullName evidence="8">Pirin N-terminal domain-containing protein</fullName>
    </recommendedName>
</protein>
<feature type="domain" description="Pirin N-terminal" evidence="4">
    <location>
        <begin position="49"/>
        <end position="141"/>
    </location>
</feature>
<dbReference type="Gene3D" id="2.60.120.10">
    <property type="entry name" value="Jelly Rolls"/>
    <property type="match status" value="2"/>
</dbReference>
<comment type="similarity">
    <text evidence="1 3">Belongs to the pirin family.</text>
</comment>
<keyword evidence="7" id="KW-1185">Reference proteome</keyword>
<dbReference type="CDD" id="cd02247">
    <property type="entry name" value="cupin_pirin_C"/>
    <property type="match status" value="1"/>
</dbReference>
<evidence type="ECO:0000259" key="5">
    <source>
        <dbReference type="Pfam" id="PF05726"/>
    </source>
</evidence>
<evidence type="ECO:0000256" key="3">
    <source>
        <dbReference type="RuleBase" id="RU003457"/>
    </source>
</evidence>
<gene>
    <name evidence="6" type="ORF">SteCoe_36287</name>
</gene>
<dbReference type="PANTHER" id="PTHR13903">
    <property type="entry name" value="PIRIN-RELATED"/>
    <property type="match status" value="1"/>
</dbReference>
<evidence type="ECO:0000313" key="6">
    <source>
        <dbReference type="EMBL" id="OMJ66763.1"/>
    </source>
</evidence>
<dbReference type="PANTHER" id="PTHR13903:SF8">
    <property type="entry name" value="PIRIN"/>
    <property type="match status" value="1"/>
</dbReference>
<evidence type="ECO:0000259" key="4">
    <source>
        <dbReference type="Pfam" id="PF02678"/>
    </source>
</evidence>
<dbReference type="Proteomes" id="UP000187209">
    <property type="component" value="Unassembled WGS sequence"/>
</dbReference>
<evidence type="ECO:0000256" key="1">
    <source>
        <dbReference type="ARBA" id="ARBA00008416"/>
    </source>
</evidence>
<dbReference type="GO" id="GO:0046872">
    <property type="term" value="F:metal ion binding"/>
    <property type="evidence" value="ECO:0007669"/>
    <property type="project" value="UniProtKB-KW"/>
</dbReference>
<keyword evidence="2" id="KW-0408">Iron</keyword>
<dbReference type="InterPro" id="IPR012093">
    <property type="entry name" value="Pirin"/>
</dbReference>
<evidence type="ECO:0008006" key="8">
    <source>
        <dbReference type="Google" id="ProtNLM"/>
    </source>
</evidence>
<dbReference type="AlphaFoldDB" id="A0A1R2AQE6"/>
<reference evidence="6 7" key="1">
    <citation type="submission" date="2016-11" db="EMBL/GenBank/DDBJ databases">
        <title>The macronuclear genome of Stentor coeruleus: a giant cell with tiny introns.</title>
        <authorList>
            <person name="Slabodnick M."/>
            <person name="Ruby J.G."/>
            <person name="Reiff S.B."/>
            <person name="Swart E.C."/>
            <person name="Gosai S."/>
            <person name="Prabakaran S."/>
            <person name="Witkowska E."/>
            <person name="Larue G.E."/>
            <person name="Fisher S."/>
            <person name="Freeman R.M."/>
            <person name="Gunawardena J."/>
            <person name="Chu W."/>
            <person name="Stover N.A."/>
            <person name="Gregory B.D."/>
            <person name="Nowacki M."/>
            <person name="Derisi J."/>
            <person name="Roy S.W."/>
            <person name="Marshall W.F."/>
            <person name="Sood P."/>
        </authorList>
    </citation>
    <scope>NUCLEOTIDE SEQUENCE [LARGE SCALE GENOMIC DNA]</scope>
    <source>
        <strain evidence="6">WM001</strain>
    </source>
</reference>
<feature type="binding site" evidence="2">
    <location>
        <position position="125"/>
    </location>
    <ligand>
        <name>Fe cation</name>
        <dbReference type="ChEBI" id="CHEBI:24875"/>
    </ligand>
</feature>
<name>A0A1R2AQE6_9CILI</name>
<comment type="cofactor">
    <cofactor evidence="2">
        <name>Fe cation</name>
        <dbReference type="ChEBI" id="CHEBI:24875"/>
    </cofactor>
    <text evidence="2">Binds 1 Fe cation per subunit.</text>
</comment>
<organism evidence="6 7">
    <name type="scientific">Stentor coeruleus</name>
    <dbReference type="NCBI Taxonomy" id="5963"/>
    <lineage>
        <taxon>Eukaryota</taxon>
        <taxon>Sar</taxon>
        <taxon>Alveolata</taxon>
        <taxon>Ciliophora</taxon>
        <taxon>Postciliodesmatophora</taxon>
        <taxon>Heterotrichea</taxon>
        <taxon>Heterotrichida</taxon>
        <taxon>Stentoridae</taxon>
        <taxon>Stentor</taxon>
    </lineage>
</organism>
<dbReference type="OrthoDB" id="198735at2759"/>
<feature type="binding site" evidence="2">
    <location>
        <position position="127"/>
    </location>
    <ligand>
        <name>Fe cation</name>
        <dbReference type="ChEBI" id="CHEBI:24875"/>
    </ligand>
</feature>
<feature type="domain" description="Pirin C-terminal" evidence="5">
    <location>
        <begin position="196"/>
        <end position="294"/>
    </location>
</feature>
<feature type="binding site" evidence="2">
    <location>
        <position position="81"/>
    </location>
    <ligand>
        <name>Fe cation</name>
        <dbReference type="ChEBI" id="CHEBI:24875"/>
    </ligand>
</feature>
<dbReference type="InterPro" id="IPR011051">
    <property type="entry name" value="RmlC_Cupin_sf"/>
</dbReference>
<comment type="caution">
    <text evidence="6">The sequence shown here is derived from an EMBL/GenBank/DDBJ whole genome shotgun (WGS) entry which is preliminary data.</text>
</comment>
<dbReference type="InterPro" id="IPR014710">
    <property type="entry name" value="RmlC-like_jellyroll"/>
</dbReference>
<dbReference type="InterPro" id="IPR008778">
    <property type="entry name" value="Pirin_C_dom"/>
</dbReference>
<proteinExistence type="inferred from homology"/>
<dbReference type="InterPro" id="IPR003829">
    <property type="entry name" value="Pirin_N_dom"/>
</dbReference>
<evidence type="ECO:0000313" key="7">
    <source>
        <dbReference type="Proteomes" id="UP000187209"/>
    </source>
</evidence>
<dbReference type="SUPFAM" id="SSF51182">
    <property type="entry name" value="RmlC-like cupins"/>
    <property type="match status" value="1"/>
</dbReference>
<accession>A0A1R2AQE6</accession>